<dbReference type="PROSITE" id="PS51404">
    <property type="entry name" value="DYP_PEROXIDASE"/>
    <property type="match status" value="1"/>
</dbReference>
<proteinExistence type="predicted"/>
<gene>
    <name evidence="7" type="ORF">QO010_000542</name>
</gene>
<keyword evidence="4" id="KW-0560">Oxidoreductase</keyword>
<evidence type="ECO:0000256" key="5">
    <source>
        <dbReference type="ARBA" id="ARBA00023004"/>
    </source>
</evidence>
<keyword evidence="3" id="KW-0479">Metal-binding</keyword>
<dbReference type="Proteomes" id="UP001228905">
    <property type="component" value="Unassembled WGS sequence"/>
</dbReference>
<dbReference type="SUPFAM" id="SSF54909">
    <property type="entry name" value="Dimeric alpha+beta barrel"/>
    <property type="match status" value="1"/>
</dbReference>
<evidence type="ECO:0000256" key="2">
    <source>
        <dbReference type="ARBA" id="ARBA00022559"/>
    </source>
</evidence>
<sequence length="486" mass="52685">MSVVQTDWPLDRIQGFILRGYRQTFVRYFALTVKDRAKACRFLADLARPGPDGPAITSAAPWTVKPATCLNVGFTWRGLNALGVPKQSLMSFQRDLNCAPFVHGAAASAARIGDVGQSDPSHWRIDDQHFDVMLVLYALTEQALTSATADLAARFAAGFGKLDMSRVFDSQELENGKVYFGYQDGIAQPTIAGSPFAREPDGGQRQADPGGFLLGTARPGGGFESLSVPSPPALGQYGTYAAFRILKQDVDGFERQIEALAPDFGAAFGITRPEIQKASLKAKLLGRWPNGTPLAVFPVQGDKLPPDLPPQRLNDFSYDPFGPGGQRTAPDRGEVCPMGAHTRRGNPRSSPHVSGFAHMHRILRRAIAYQLPYNAENRNTGERGLMGLFVGASLRQQFEFLMANWLNSPSGFGPTFDLADPIMGTNIPDDPVPPGQHTAPYDHSAPTGPKDRDTRFTLSSFVQTKGSAYLFFPSIDGVAWIGALKG</sequence>
<evidence type="ECO:0000256" key="1">
    <source>
        <dbReference type="ARBA" id="ARBA00001970"/>
    </source>
</evidence>
<dbReference type="InterPro" id="IPR011008">
    <property type="entry name" value="Dimeric_a/b-barrel"/>
</dbReference>
<evidence type="ECO:0000256" key="6">
    <source>
        <dbReference type="SAM" id="MobiDB-lite"/>
    </source>
</evidence>
<dbReference type="EMBL" id="JAUSVS010000001">
    <property type="protein sequence ID" value="MDQ0462794.1"/>
    <property type="molecule type" value="Genomic_DNA"/>
</dbReference>
<name>A0ABU0IP51_9CAUL</name>
<keyword evidence="8" id="KW-1185">Reference proteome</keyword>
<protein>
    <submittedName>
        <fullName evidence="7">Deferrochelatase/peroxidase EfeB</fullName>
    </submittedName>
</protein>
<organism evidence="7 8">
    <name type="scientific">Caulobacter ginsengisoli</name>
    <dbReference type="NCBI Taxonomy" id="400775"/>
    <lineage>
        <taxon>Bacteria</taxon>
        <taxon>Pseudomonadati</taxon>
        <taxon>Pseudomonadota</taxon>
        <taxon>Alphaproteobacteria</taxon>
        <taxon>Caulobacterales</taxon>
        <taxon>Caulobacteraceae</taxon>
        <taxon>Caulobacter</taxon>
    </lineage>
</organism>
<dbReference type="PANTHER" id="PTHR30521">
    <property type="entry name" value="DEFERROCHELATASE/PEROXIDASE"/>
    <property type="match status" value="1"/>
</dbReference>
<comment type="cofactor">
    <cofactor evidence="1">
        <name>heme b</name>
        <dbReference type="ChEBI" id="CHEBI:60344"/>
    </cofactor>
</comment>
<comment type="caution">
    <text evidence="7">The sequence shown here is derived from an EMBL/GenBank/DDBJ whole genome shotgun (WGS) entry which is preliminary data.</text>
</comment>
<accession>A0ABU0IP51</accession>
<evidence type="ECO:0000313" key="8">
    <source>
        <dbReference type="Proteomes" id="UP001228905"/>
    </source>
</evidence>
<keyword evidence="2" id="KW-0575">Peroxidase</keyword>
<evidence type="ECO:0000256" key="3">
    <source>
        <dbReference type="ARBA" id="ARBA00022723"/>
    </source>
</evidence>
<reference evidence="7 8" key="1">
    <citation type="submission" date="2023-07" db="EMBL/GenBank/DDBJ databases">
        <title>Genomic Encyclopedia of Type Strains, Phase IV (KMG-IV): sequencing the most valuable type-strain genomes for metagenomic binning, comparative biology and taxonomic classification.</title>
        <authorList>
            <person name="Goeker M."/>
        </authorList>
    </citation>
    <scope>NUCLEOTIDE SEQUENCE [LARGE SCALE GENOMIC DNA]</scope>
    <source>
        <strain evidence="7 8">DSM 18695</strain>
    </source>
</reference>
<keyword evidence="5" id="KW-0408">Iron</keyword>
<evidence type="ECO:0000313" key="7">
    <source>
        <dbReference type="EMBL" id="MDQ0462794.1"/>
    </source>
</evidence>
<feature type="region of interest" description="Disordered" evidence="6">
    <location>
        <begin position="426"/>
        <end position="452"/>
    </location>
</feature>
<dbReference type="RefSeq" id="WP_307345637.1">
    <property type="nucleotide sequence ID" value="NZ_JAUSVS010000001.1"/>
</dbReference>
<dbReference type="PANTHER" id="PTHR30521:SF5">
    <property type="entry name" value="BLR4509 PROTEIN"/>
    <property type="match status" value="1"/>
</dbReference>
<dbReference type="InterPro" id="IPR006314">
    <property type="entry name" value="Dyp_peroxidase"/>
</dbReference>
<evidence type="ECO:0000256" key="4">
    <source>
        <dbReference type="ARBA" id="ARBA00023002"/>
    </source>
</evidence>